<dbReference type="RefSeq" id="WP_078747167.1">
    <property type="nucleotide sequence ID" value="NZ_CP137850.1"/>
</dbReference>
<reference evidence="2" key="1">
    <citation type="submission" date="2017-02" db="EMBL/GenBank/DDBJ databases">
        <authorList>
            <person name="Varghese N."/>
            <person name="Submissions S."/>
        </authorList>
    </citation>
    <scope>NUCLEOTIDE SEQUENCE [LARGE SCALE GENOMIC DNA]</scope>
    <source>
        <strain evidence="2">ATCC 27862</strain>
    </source>
</reference>
<dbReference type="AlphaFoldDB" id="A0A1T4LFV7"/>
<name>A0A1T4LFV7_9BACT</name>
<evidence type="ECO:0000313" key="2">
    <source>
        <dbReference type="Proteomes" id="UP000190389"/>
    </source>
</evidence>
<protein>
    <submittedName>
        <fullName evidence="1">Uncharacterized protein</fullName>
    </submittedName>
</protein>
<sequence>MLNYSADSENKSYSYDEAWNIYNSIMNLLVKLDNKDFNYLFGSKFASKREMLKSLPEFIKISSRSISNDDKVSLSIF</sequence>
<keyword evidence="2" id="KW-1185">Reference proteome</keyword>
<dbReference type="STRING" id="171291.SAMN02745154_00440"/>
<gene>
    <name evidence="1" type="ORF">SAMN02745154_00440</name>
</gene>
<organism evidence="1 2">
    <name type="scientific">Mycoplasmopsis verecunda</name>
    <dbReference type="NCBI Taxonomy" id="171291"/>
    <lineage>
        <taxon>Bacteria</taxon>
        <taxon>Bacillati</taxon>
        <taxon>Mycoplasmatota</taxon>
        <taxon>Mycoplasmoidales</taxon>
        <taxon>Metamycoplasmataceae</taxon>
        <taxon>Mycoplasmopsis</taxon>
    </lineage>
</organism>
<proteinExistence type="predicted"/>
<dbReference type="EMBL" id="FUXF01000013">
    <property type="protein sequence ID" value="SJZ53609.1"/>
    <property type="molecule type" value="Genomic_DNA"/>
</dbReference>
<accession>A0A1T4LFV7</accession>
<evidence type="ECO:0000313" key="1">
    <source>
        <dbReference type="EMBL" id="SJZ53609.1"/>
    </source>
</evidence>
<dbReference type="Proteomes" id="UP000190389">
    <property type="component" value="Unassembled WGS sequence"/>
</dbReference>